<feature type="region of interest" description="Disordered" evidence="1">
    <location>
        <begin position="84"/>
        <end position="111"/>
    </location>
</feature>
<dbReference type="AlphaFoldDB" id="A0A0E0CLQ2"/>
<dbReference type="Proteomes" id="UP000008021">
    <property type="component" value="Chromosome 2"/>
</dbReference>
<protein>
    <recommendedName>
        <fullName evidence="4">DUF834 domain-containing protein</fullName>
    </recommendedName>
</protein>
<evidence type="ECO:0000313" key="3">
    <source>
        <dbReference type="Proteomes" id="UP000008021"/>
    </source>
</evidence>
<dbReference type="HOGENOM" id="CLU_2162402_0_0_1"/>
<proteinExistence type="predicted"/>
<keyword evidence="3" id="KW-1185">Reference proteome</keyword>
<name>A0A0E0CLQ2_9ORYZ</name>
<evidence type="ECO:0000256" key="1">
    <source>
        <dbReference type="SAM" id="MobiDB-lite"/>
    </source>
</evidence>
<accession>A0A0E0CLQ2</accession>
<reference evidence="2" key="2">
    <citation type="submission" date="2018-05" db="EMBL/GenBank/DDBJ databases">
        <title>OmerRS3 (Oryza meridionalis Reference Sequence Version 3).</title>
        <authorList>
            <person name="Zhang J."/>
            <person name="Kudrna D."/>
            <person name="Lee S."/>
            <person name="Talag J."/>
            <person name="Welchert J."/>
            <person name="Wing R.A."/>
        </authorList>
    </citation>
    <scope>NUCLEOTIDE SEQUENCE [LARGE SCALE GENOMIC DNA]</scope>
    <source>
        <strain evidence="2">cv. OR44</strain>
    </source>
</reference>
<reference evidence="2" key="1">
    <citation type="submission" date="2015-04" db="UniProtKB">
        <authorList>
            <consortium name="EnsemblPlants"/>
        </authorList>
    </citation>
    <scope>IDENTIFICATION</scope>
</reference>
<evidence type="ECO:0008006" key="4">
    <source>
        <dbReference type="Google" id="ProtNLM"/>
    </source>
</evidence>
<organism evidence="2">
    <name type="scientific">Oryza meridionalis</name>
    <dbReference type="NCBI Taxonomy" id="40149"/>
    <lineage>
        <taxon>Eukaryota</taxon>
        <taxon>Viridiplantae</taxon>
        <taxon>Streptophyta</taxon>
        <taxon>Embryophyta</taxon>
        <taxon>Tracheophyta</taxon>
        <taxon>Spermatophyta</taxon>
        <taxon>Magnoliopsida</taxon>
        <taxon>Liliopsida</taxon>
        <taxon>Poales</taxon>
        <taxon>Poaceae</taxon>
        <taxon>BOP clade</taxon>
        <taxon>Oryzoideae</taxon>
        <taxon>Oryzeae</taxon>
        <taxon>Oryzinae</taxon>
        <taxon>Oryza</taxon>
    </lineage>
</organism>
<feature type="region of interest" description="Disordered" evidence="1">
    <location>
        <begin position="1"/>
        <end position="46"/>
    </location>
</feature>
<evidence type="ECO:0000313" key="2">
    <source>
        <dbReference type="EnsemblPlants" id="OMERI02G19650.1"/>
    </source>
</evidence>
<dbReference type="EnsemblPlants" id="OMERI02G19650.1">
    <property type="protein sequence ID" value="OMERI02G19650.1"/>
    <property type="gene ID" value="OMERI02G19650"/>
</dbReference>
<feature type="compositionally biased region" description="Polar residues" evidence="1">
    <location>
        <begin position="1"/>
        <end position="10"/>
    </location>
</feature>
<sequence>MNVQHSNQLQPRCGPTPLASPWPSLMRERGRRKKSVDGPLDNGPDQNVIIAATMAGRGRGVTRVEVEGADEAVGGRDRELLGGNVGRRRKGLPSCGKATVAAGGTDEEECG</sequence>
<dbReference type="Gramene" id="OMERI02G19650.1">
    <property type="protein sequence ID" value="OMERI02G19650.1"/>
    <property type="gene ID" value="OMERI02G19650"/>
</dbReference>